<dbReference type="AlphaFoldDB" id="A0A6J4MZL7"/>
<evidence type="ECO:0000313" key="2">
    <source>
        <dbReference type="EMBL" id="CAA9373421.1"/>
    </source>
</evidence>
<proteinExistence type="predicted"/>
<gene>
    <name evidence="2" type="ORF">AVDCRST_MAG64-110</name>
</gene>
<dbReference type="GO" id="GO:0003723">
    <property type="term" value="F:RNA binding"/>
    <property type="evidence" value="ECO:0007669"/>
    <property type="project" value="InterPro"/>
</dbReference>
<accession>A0A6J4MZL7</accession>
<sequence length="153" mass="16899">SLTRVGRAFNSGGVQGGRTMSGGLDNRALEIPKRLFGAARKIENGGSLTILATCLIDTGSRMDQVIFEEFKGTGNMELTLDRNIANQRIFPALNIPECGTRKEEKLLDDKSLAAARQVRRHLMNMQPTQAMKTLLDVLGKHPNNQSLFNTMRL</sequence>
<organism evidence="2">
    <name type="scientific">uncultured Phycisphaerae bacterium</name>
    <dbReference type="NCBI Taxonomy" id="904963"/>
    <lineage>
        <taxon>Bacteria</taxon>
        <taxon>Pseudomonadati</taxon>
        <taxon>Planctomycetota</taxon>
        <taxon>Phycisphaerae</taxon>
        <taxon>environmental samples</taxon>
    </lineage>
</organism>
<dbReference type="PANTHER" id="PTHR46425">
    <property type="entry name" value="TRANSCRIPTION TERMINATION FACTOR RHO"/>
    <property type="match status" value="1"/>
</dbReference>
<feature type="non-terminal residue" evidence="2">
    <location>
        <position position="1"/>
    </location>
</feature>
<dbReference type="GO" id="GO:0006353">
    <property type="term" value="P:DNA-templated transcription termination"/>
    <property type="evidence" value="ECO:0007669"/>
    <property type="project" value="InterPro"/>
</dbReference>
<dbReference type="SUPFAM" id="SSF52540">
    <property type="entry name" value="P-loop containing nucleoside triphosphate hydrolases"/>
    <property type="match status" value="1"/>
</dbReference>
<dbReference type="InterPro" id="IPR027417">
    <property type="entry name" value="P-loop_NTPase"/>
</dbReference>
<dbReference type="PANTHER" id="PTHR46425:SF1">
    <property type="entry name" value="TRANSCRIPTION TERMINATION FACTOR RHO"/>
    <property type="match status" value="1"/>
</dbReference>
<protein>
    <submittedName>
        <fullName evidence="2">Transcription termination factor Rho</fullName>
    </submittedName>
</protein>
<feature type="region of interest" description="Disordered" evidence="1">
    <location>
        <begin position="1"/>
        <end position="23"/>
    </location>
</feature>
<dbReference type="InterPro" id="IPR004665">
    <property type="entry name" value="Term_rho"/>
</dbReference>
<dbReference type="EMBL" id="CADCUQ010000031">
    <property type="protein sequence ID" value="CAA9373421.1"/>
    <property type="molecule type" value="Genomic_DNA"/>
</dbReference>
<name>A0A6J4MZL7_9BACT</name>
<dbReference type="GO" id="GO:0008186">
    <property type="term" value="F:ATP-dependent activity, acting on RNA"/>
    <property type="evidence" value="ECO:0007669"/>
    <property type="project" value="InterPro"/>
</dbReference>
<evidence type="ECO:0000256" key="1">
    <source>
        <dbReference type="SAM" id="MobiDB-lite"/>
    </source>
</evidence>
<reference evidence="2" key="1">
    <citation type="submission" date="2020-02" db="EMBL/GenBank/DDBJ databases">
        <authorList>
            <person name="Meier V. D."/>
        </authorList>
    </citation>
    <scope>NUCLEOTIDE SEQUENCE</scope>
    <source>
        <strain evidence="2">AVDCRST_MAG64</strain>
    </source>
</reference>
<dbReference type="Gene3D" id="3.40.50.300">
    <property type="entry name" value="P-loop containing nucleotide triphosphate hydrolases"/>
    <property type="match status" value="1"/>
</dbReference>
<dbReference type="GO" id="GO:0005524">
    <property type="term" value="F:ATP binding"/>
    <property type="evidence" value="ECO:0007669"/>
    <property type="project" value="InterPro"/>
</dbReference>